<protein>
    <recommendedName>
        <fullName evidence="3">Sulfotransferase</fullName>
        <ecNumber evidence="3">2.8.2.-</ecNumber>
    </recommendedName>
</protein>
<keyword evidence="2 3" id="KW-0808">Transferase</keyword>
<dbReference type="InParanoid" id="A0A200QN89"/>
<reference evidence="5 6" key="1">
    <citation type="journal article" date="2017" name="Mol. Plant">
        <title>The Genome of Medicinal Plant Macleaya cordata Provides New Insights into Benzylisoquinoline Alkaloids Metabolism.</title>
        <authorList>
            <person name="Liu X."/>
            <person name="Liu Y."/>
            <person name="Huang P."/>
            <person name="Ma Y."/>
            <person name="Qing Z."/>
            <person name="Tang Q."/>
            <person name="Cao H."/>
            <person name="Cheng P."/>
            <person name="Zheng Y."/>
            <person name="Yuan Z."/>
            <person name="Zhou Y."/>
            <person name="Liu J."/>
            <person name="Tang Z."/>
            <person name="Zhuo Y."/>
            <person name="Zhang Y."/>
            <person name="Yu L."/>
            <person name="Huang J."/>
            <person name="Yang P."/>
            <person name="Peng Q."/>
            <person name="Zhang J."/>
            <person name="Jiang W."/>
            <person name="Zhang Z."/>
            <person name="Lin K."/>
            <person name="Ro D.K."/>
            <person name="Chen X."/>
            <person name="Xiong X."/>
            <person name="Shang Y."/>
            <person name="Huang S."/>
            <person name="Zeng J."/>
        </authorList>
    </citation>
    <scope>NUCLEOTIDE SEQUENCE [LARGE SCALE GENOMIC DNA]</scope>
    <source>
        <strain evidence="6">cv. BLH2017</strain>
        <tissue evidence="5">Root</tissue>
    </source>
</reference>
<evidence type="ECO:0000256" key="2">
    <source>
        <dbReference type="ARBA" id="ARBA00022679"/>
    </source>
</evidence>
<evidence type="ECO:0000313" key="6">
    <source>
        <dbReference type="Proteomes" id="UP000195402"/>
    </source>
</evidence>
<accession>A0A200QN89</accession>
<name>A0A200QN89_MACCD</name>
<dbReference type="SUPFAM" id="SSF52540">
    <property type="entry name" value="P-loop containing nucleoside triphosphate hydrolases"/>
    <property type="match status" value="1"/>
</dbReference>
<dbReference type="OrthoDB" id="205623at2759"/>
<evidence type="ECO:0000313" key="5">
    <source>
        <dbReference type="EMBL" id="OVA11921.1"/>
    </source>
</evidence>
<feature type="domain" description="Sulfotransferase" evidence="4">
    <location>
        <begin position="13"/>
        <end position="158"/>
    </location>
</feature>
<evidence type="ECO:0000259" key="4">
    <source>
        <dbReference type="Pfam" id="PF00685"/>
    </source>
</evidence>
<comment type="caution">
    <text evidence="5">The sequence shown here is derived from an EMBL/GenBank/DDBJ whole genome shotgun (WGS) entry which is preliminary data.</text>
</comment>
<dbReference type="Proteomes" id="UP000195402">
    <property type="component" value="Unassembled WGS sequence"/>
</dbReference>
<dbReference type="InterPro" id="IPR027417">
    <property type="entry name" value="P-loop_NTPase"/>
</dbReference>
<sequence length="167" mass="19767">MRLIYPTSSLQGNPKDNFISLWHILNKQRALMNINPLPLKEALDLFCDGLSPLGPFWDHVLGYWKESLESPQKILFLKYEDMKKDSRSELKRLAEFLGYPFLWEEESEGDVNKNGMTLLKFENKELFRKAEVGDWKNYLTPKMAERFDYLIEEKLHGSWLVFENCLD</sequence>
<dbReference type="InterPro" id="IPR000863">
    <property type="entry name" value="Sulfotransferase_dom"/>
</dbReference>
<dbReference type="Pfam" id="PF00685">
    <property type="entry name" value="Sulfotransfer_1"/>
    <property type="match status" value="1"/>
</dbReference>
<gene>
    <name evidence="5" type="ORF">BVC80_293g3</name>
</gene>
<comment type="similarity">
    <text evidence="1 3">Belongs to the sulfotransferase 1 family.</text>
</comment>
<dbReference type="EC" id="2.8.2.-" evidence="3"/>
<proteinExistence type="inferred from homology"/>
<dbReference type="PANTHER" id="PTHR11783">
    <property type="entry name" value="SULFOTRANSFERASE SULT"/>
    <property type="match status" value="1"/>
</dbReference>
<dbReference type="OMA" id="MNINPLP"/>
<dbReference type="EMBL" id="MVGT01001463">
    <property type="protein sequence ID" value="OVA11921.1"/>
    <property type="molecule type" value="Genomic_DNA"/>
</dbReference>
<evidence type="ECO:0000256" key="3">
    <source>
        <dbReference type="RuleBase" id="RU361155"/>
    </source>
</evidence>
<evidence type="ECO:0000256" key="1">
    <source>
        <dbReference type="ARBA" id="ARBA00005771"/>
    </source>
</evidence>
<dbReference type="GO" id="GO:0008146">
    <property type="term" value="F:sulfotransferase activity"/>
    <property type="evidence" value="ECO:0007669"/>
    <property type="project" value="InterPro"/>
</dbReference>
<keyword evidence="6" id="KW-1185">Reference proteome</keyword>
<dbReference type="Gene3D" id="3.40.50.300">
    <property type="entry name" value="P-loop containing nucleotide triphosphate hydrolases"/>
    <property type="match status" value="1"/>
</dbReference>
<organism evidence="5 6">
    <name type="scientific">Macleaya cordata</name>
    <name type="common">Five-seeded plume-poppy</name>
    <name type="synonym">Bocconia cordata</name>
    <dbReference type="NCBI Taxonomy" id="56857"/>
    <lineage>
        <taxon>Eukaryota</taxon>
        <taxon>Viridiplantae</taxon>
        <taxon>Streptophyta</taxon>
        <taxon>Embryophyta</taxon>
        <taxon>Tracheophyta</taxon>
        <taxon>Spermatophyta</taxon>
        <taxon>Magnoliopsida</taxon>
        <taxon>Ranunculales</taxon>
        <taxon>Papaveraceae</taxon>
        <taxon>Papaveroideae</taxon>
        <taxon>Macleaya</taxon>
    </lineage>
</organism>
<dbReference type="AlphaFoldDB" id="A0A200QN89"/>